<evidence type="ECO:0000313" key="3">
    <source>
        <dbReference type="Proteomes" id="UP000094112"/>
    </source>
</evidence>
<protein>
    <submittedName>
        <fullName evidence="2">Uncharacterized protein</fullName>
    </submittedName>
</protein>
<reference evidence="2 3" key="1">
    <citation type="journal article" date="2016" name="Proc. Natl. Acad. Sci. U.S.A.">
        <title>Comparative genomics of biotechnologically important yeasts.</title>
        <authorList>
            <person name="Riley R."/>
            <person name="Haridas S."/>
            <person name="Wolfe K.H."/>
            <person name="Lopes M.R."/>
            <person name="Hittinger C.T."/>
            <person name="Goeker M."/>
            <person name="Salamov A.A."/>
            <person name="Wisecaver J.H."/>
            <person name="Long T.M."/>
            <person name="Calvey C.H."/>
            <person name="Aerts A.L."/>
            <person name="Barry K.W."/>
            <person name="Choi C."/>
            <person name="Clum A."/>
            <person name="Coughlan A.Y."/>
            <person name="Deshpande S."/>
            <person name="Douglass A.P."/>
            <person name="Hanson S.J."/>
            <person name="Klenk H.-P."/>
            <person name="LaButti K.M."/>
            <person name="Lapidus A."/>
            <person name="Lindquist E.A."/>
            <person name="Lipzen A.M."/>
            <person name="Meier-Kolthoff J.P."/>
            <person name="Ohm R.A."/>
            <person name="Otillar R.P."/>
            <person name="Pangilinan J.L."/>
            <person name="Peng Y."/>
            <person name="Rokas A."/>
            <person name="Rosa C.A."/>
            <person name="Scheuner C."/>
            <person name="Sibirny A.A."/>
            <person name="Slot J.C."/>
            <person name="Stielow J.B."/>
            <person name="Sun H."/>
            <person name="Kurtzman C.P."/>
            <person name="Blackwell M."/>
            <person name="Grigoriev I.V."/>
            <person name="Jeffries T.W."/>
        </authorList>
    </citation>
    <scope>NUCLEOTIDE SEQUENCE [LARGE SCALE GENOMIC DNA]</scope>
    <source>
        <strain evidence="3">ATCC 58044 / CBS 1984 / NCYC 433 / NRRL Y-366-8</strain>
    </source>
</reference>
<accession>A0A1E3NZU2</accession>
<feature type="compositionally biased region" description="Basic and acidic residues" evidence="1">
    <location>
        <begin position="164"/>
        <end position="177"/>
    </location>
</feature>
<proteinExistence type="predicted"/>
<evidence type="ECO:0000256" key="1">
    <source>
        <dbReference type="SAM" id="MobiDB-lite"/>
    </source>
</evidence>
<dbReference type="RefSeq" id="XP_019037409.1">
    <property type="nucleotide sequence ID" value="XM_019184194.1"/>
</dbReference>
<feature type="compositionally biased region" description="Basic and acidic residues" evidence="1">
    <location>
        <begin position="140"/>
        <end position="154"/>
    </location>
</feature>
<name>A0A1E3NZU2_WICAA</name>
<gene>
    <name evidence="2" type="ORF">WICANDRAFT_70153</name>
</gene>
<organism evidence="2 3">
    <name type="scientific">Wickerhamomyces anomalus (strain ATCC 58044 / CBS 1984 / NCYC 433 / NRRL Y-366-8)</name>
    <name type="common">Yeast</name>
    <name type="synonym">Hansenula anomala</name>
    <dbReference type="NCBI Taxonomy" id="683960"/>
    <lineage>
        <taxon>Eukaryota</taxon>
        <taxon>Fungi</taxon>
        <taxon>Dikarya</taxon>
        <taxon>Ascomycota</taxon>
        <taxon>Saccharomycotina</taxon>
        <taxon>Saccharomycetes</taxon>
        <taxon>Phaffomycetales</taxon>
        <taxon>Wickerhamomycetaceae</taxon>
        <taxon>Wickerhamomyces</taxon>
    </lineage>
</organism>
<feature type="compositionally biased region" description="Low complexity" evidence="1">
    <location>
        <begin position="179"/>
        <end position="189"/>
    </location>
</feature>
<dbReference type="GeneID" id="30201440"/>
<keyword evidence="3" id="KW-1185">Reference proteome</keyword>
<sequence>MPSVPTSTTRFFRTPGPFIVNSRDRTFQRYTEAELEIGPIASTPSANIDIVFGGPLVGFIDVTGFDDGYDPDISEGETIESIKTPLVPVEGDNVKDGTLYAVNLDNYYKEYCAYSGDEDTDEEDEEVCTEVRMLLKEPIDEASQRQMLEHRATSSEEENLVRNSSDDRFDMEEERRTTSKSSEMSRFVE</sequence>
<dbReference type="Proteomes" id="UP000094112">
    <property type="component" value="Unassembled WGS sequence"/>
</dbReference>
<feature type="region of interest" description="Disordered" evidence="1">
    <location>
        <begin position="140"/>
        <end position="189"/>
    </location>
</feature>
<evidence type="ECO:0000313" key="2">
    <source>
        <dbReference type="EMBL" id="ODQ58202.1"/>
    </source>
</evidence>
<dbReference type="EMBL" id="KV454212">
    <property type="protein sequence ID" value="ODQ58202.1"/>
    <property type="molecule type" value="Genomic_DNA"/>
</dbReference>
<dbReference type="AlphaFoldDB" id="A0A1E3NZU2"/>